<dbReference type="Pfam" id="PF01926">
    <property type="entry name" value="MMR_HSR1"/>
    <property type="match status" value="1"/>
</dbReference>
<dbReference type="Pfam" id="PF01018">
    <property type="entry name" value="GTP1_OBG"/>
    <property type="match status" value="1"/>
</dbReference>
<comment type="caution">
    <text evidence="11">The sequence shown here is derived from an EMBL/GenBank/DDBJ whole genome shotgun (WGS) entry which is preliminary data.</text>
</comment>
<protein>
    <recommendedName>
        <fullName evidence="8">GTPase Obg</fullName>
        <ecNumber evidence="8">3.6.5.-</ecNumber>
    </recommendedName>
    <alternativeName>
        <fullName evidence="8">GTP-binding protein Obg</fullName>
    </alternativeName>
</protein>
<evidence type="ECO:0000259" key="9">
    <source>
        <dbReference type="PROSITE" id="PS51710"/>
    </source>
</evidence>
<evidence type="ECO:0000256" key="6">
    <source>
        <dbReference type="ARBA" id="ARBA00022842"/>
    </source>
</evidence>
<comment type="subcellular location">
    <subcellularLocation>
        <location evidence="8">Cytoplasm</location>
    </subcellularLocation>
</comment>
<dbReference type="PROSITE" id="PS51883">
    <property type="entry name" value="OBG"/>
    <property type="match status" value="1"/>
</dbReference>
<feature type="binding site" evidence="8">
    <location>
        <begin position="213"/>
        <end position="216"/>
    </location>
    <ligand>
        <name>GTP</name>
        <dbReference type="ChEBI" id="CHEBI:37565"/>
    </ligand>
</feature>
<dbReference type="NCBIfam" id="NF008956">
    <property type="entry name" value="PRK12299.1"/>
    <property type="match status" value="1"/>
</dbReference>
<organism evidence="11 12">
    <name type="scientific">Tectimicrobiota bacterium</name>
    <dbReference type="NCBI Taxonomy" id="2528274"/>
    <lineage>
        <taxon>Bacteria</taxon>
        <taxon>Pseudomonadati</taxon>
        <taxon>Nitrospinota/Tectimicrobiota group</taxon>
        <taxon>Candidatus Tectimicrobiota</taxon>
    </lineage>
</organism>
<keyword evidence="7 8" id="KW-0342">GTP-binding</keyword>
<proteinExistence type="inferred from homology"/>
<dbReference type="GO" id="GO:0000287">
    <property type="term" value="F:magnesium ion binding"/>
    <property type="evidence" value="ECO:0007669"/>
    <property type="project" value="InterPro"/>
</dbReference>
<dbReference type="NCBIfam" id="NF008954">
    <property type="entry name" value="PRK12296.1"/>
    <property type="match status" value="1"/>
</dbReference>
<comment type="function">
    <text evidence="8">An essential GTPase which binds GTP, GDP and possibly (p)ppGpp with moderate affinity, with high nucleotide exchange rates and a fairly low GTP hydrolysis rate. Plays a role in control of the cell cycle, stress response, ribosome biogenesis and in those bacteria that undergo differentiation, in morphogenesis control.</text>
</comment>
<comment type="cofactor">
    <cofactor evidence="8">
        <name>Mg(2+)</name>
        <dbReference type="ChEBI" id="CHEBI:18420"/>
    </cofactor>
</comment>
<dbReference type="GO" id="GO:0003924">
    <property type="term" value="F:GTPase activity"/>
    <property type="evidence" value="ECO:0007669"/>
    <property type="project" value="UniProtKB-UniRule"/>
</dbReference>
<feature type="domain" description="OBG-type G" evidence="9">
    <location>
        <begin position="160"/>
        <end position="331"/>
    </location>
</feature>
<dbReference type="Gene3D" id="2.70.210.12">
    <property type="entry name" value="GTP1/OBG domain"/>
    <property type="match status" value="1"/>
</dbReference>
<dbReference type="SUPFAM" id="SSF82051">
    <property type="entry name" value="Obg GTP-binding protein N-terminal domain"/>
    <property type="match status" value="1"/>
</dbReference>
<feature type="binding site" evidence="8">
    <location>
        <begin position="191"/>
        <end position="195"/>
    </location>
    <ligand>
        <name>GTP</name>
        <dbReference type="ChEBI" id="CHEBI:37565"/>
    </ligand>
</feature>
<accession>A0A933GM34</accession>
<feature type="domain" description="Obg" evidence="10">
    <location>
        <begin position="1"/>
        <end position="159"/>
    </location>
</feature>
<keyword evidence="5 8" id="KW-0378">Hydrolase</keyword>
<name>A0A933GM34_UNCTE</name>
<evidence type="ECO:0000256" key="4">
    <source>
        <dbReference type="ARBA" id="ARBA00022741"/>
    </source>
</evidence>
<feature type="binding site" evidence="8">
    <location>
        <begin position="166"/>
        <end position="173"/>
    </location>
    <ligand>
        <name>GTP</name>
        <dbReference type="ChEBI" id="CHEBI:37565"/>
    </ligand>
</feature>
<keyword evidence="2 8" id="KW-0963">Cytoplasm</keyword>
<dbReference type="PRINTS" id="PR00326">
    <property type="entry name" value="GTP1OBG"/>
</dbReference>
<dbReference type="GO" id="GO:0005737">
    <property type="term" value="C:cytoplasm"/>
    <property type="evidence" value="ECO:0007669"/>
    <property type="project" value="UniProtKB-SubCell"/>
</dbReference>
<evidence type="ECO:0000313" key="12">
    <source>
        <dbReference type="Proteomes" id="UP000772181"/>
    </source>
</evidence>
<feature type="binding site" evidence="8">
    <location>
        <position position="193"/>
    </location>
    <ligand>
        <name>Mg(2+)</name>
        <dbReference type="ChEBI" id="CHEBI:18420"/>
    </ligand>
</feature>
<dbReference type="EC" id="3.6.5.-" evidence="8"/>
<dbReference type="PANTHER" id="PTHR11702">
    <property type="entry name" value="DEVELOPMENTALLY REGULATED GTP-BINDING PROTEIN-RELATED"/>
    <property type="match status" value="1"/>
</dbReference>
<dbReference type="NCBIfam" id="TIGR02729">
    <property type="entry name" value="Obg_CgtA"/>
    <property type="match status" value="1"/>
</dbReference>
<comment type="similarity">
    <text evidence="1 8">Belongs to the TRAFAC class OBG-HflX-like GTPase superfamily. OBG GTPase family.</text>
</comment>
<evidence type="ECO:0000256" key="8">
    <source>
        <dbReference type="HAMAP-Rule" id="MF_01454"/>
    </source>
</evidence>
<dbReference type="FunFam" id="2.70.210.12:FF:000001">
    <property type="entry name" value="GTPase Obg"/>
    <property type="match status" value="1"/>
</dbReference>
<keyword evidence="6 8" id="KW-0460">Magnesium</keyword>
<feature type="binding site" evidence="8">
    <location>
        <position position="173"/>
    </location>
    <ligand>
        <name>Mg(2+)</name>
        <dbReference type="ChEBI" id="CHEBI:18420"/>
    </ligand>
</feature>
<sequence length="340" mass="36719">MKFVDYVKIFAKAGHGGKGCVSFRREKHVPRGGPNGGDGGKGGDIVVQTCRNIHTLLDLTYHHFYFAKSGEHGQGADKHGANAPDVFIKVPQGTIVRDAEDGEILADLIEAGETFVCVKGGLGGRGNARFKSAANRAPRFAEEGQEGEERWLVLELKLLADVGLIGYPNTGKSSLLSIISLAKPKIGDYQFTTLSPNLGVVDLEDGNFVTVADVPGLIDGAHVGRGLGLQFLRHIERTRVLVHLLDVSGLSGRDPIDDFKVVNNELTSFNPEVVNKPQIVAANKIDLLQKKLLLDQVRAHFEKTNIPCYPISALTGVGISALISGIREKLREISKDDIES</sequence>
<gene>
    <name evidence="11" type="primary">obgE</name>
    <name evidence="8" type="synonym">obg</name>
    <name evidence="11" type="ORF">HY730_08610</name>
</gene>
<keyword evidence="4 8" id="KW-0547">Nucleotide-binding</keyword>
<evidence type="ECO:0000313" key="11">
    <source>
        <dbReference type="EMBL" id="MBI4596421.1"/>
    </source>
</evidence>
<dbReference type="GO" id="GO:0043022">
    <property type="term" value="F:ribosome binding"/>
    <property type="evidence" value="ECO:0007669"/>
    <property type="project" value="UniProtKB-ARBA"/>
</dbReference>
<dbReference type="NCBIfam" id="NF008955">
    <property type="entry name" value="PRK12297.1"/>
    <property type="match status" value="1"/>
</dbReference>
<evidence type="ECO:0000256" key="7">
    <source>
        <dbReference type="ARBA" id="ARBA00023134"/>
    </source>
</evidence>
<feature type="binding site" evidence="8">
    <location>
        <begin position="283"/>
        <end position="286"/>
    </location>
    <ligand>
        <name>GTP</name>
        <dbReference type="ChEBI" id="CHEBI:37565"/>
    </ligand>
</feature>
<dbReference type="PROSITE" id="PS00905">
    <property type="entry name" value="GTP1_OBG"/>
    <property type="match status" value="1"/>
</dbReference>
<dbReference type="InterPro" id="IPR006073">
    <property type="entry name" value="GTP-bd"/>
</dbReference>
<dbReference type="InterPro" id="IPR006169">
    <property type="entry name" value="GTP1_OBG_dom"/>
</dbReference>
<dbReference type="EMBL" id="JACQWF010000379">
    <property type="protein sequence ID" value="MBI4596421.1"/>
    <property type="molecule type" value="Genomic_DNA"/>
</dbReference>
<feature type="binding site" evidence="8">
    <location>
        <begin position="312"/>
        <end position="314"/>
    </location>
    <ligand>
        <name>GTP</name>
        <dbReference type="ChEBI" id="CHEBI:37565"/>
    </ligand>
</feature>
<dbReference type="InterPro" id="IPR006074">
    <property type="entry name" value="GTP1-OBG_CS"/>
</dbReference>
<dbReference type="InterPro" id="IPR014100">
    <property type="entry name" value="GTP-bd_Obg/CgtA"/>
</dbReference>
<evidence type="ECO:0000256" key="5">
    <source>
        <dbReference type="ARBA" id="ARBA00022801"/>
    </source>
</evidence>
<dbReference type="PIRSF" id="PIRSF002401">
    <property type="entry name" value="GTP_bd_Obg/CgtA"/>
    <property type="match status" value="1"/>
</dbReference>
<dbReference type="Gene3D" id="3.40.50.300">
    <property type="entry name" value="P-loop containing nucleotide triphosphate hydrolases"/>
    <property type="match status" value="1"/>
</dbReference>
<dbReference type="InterPro" id="IPR031167">
    <property type="entry name" value="G_OBG"/>
</dbReference>
<dbReference type="SUPFAM" id="SSF52540">
    <property type="entry name" value="P-loop containing nucleoside triphosphate hydrolases"/>
    <property type="match status" value="1"/>
</dbReference>
<dbReference type="GO" id="GO:0042254">
    <property type="term" value="P:ribosome biogenesis"/>
    <property type="evidence" value="ECO:0007669"/>
    <property type="project" value="UniProtKB-UniRule"/>
</dbReference>
<keyword evidence="3 8" id="KW-0479">Metal-binding</keyword>
<evidence type="ECO:0000259" key="10">
    <source>
        <dbReference type="PROSITE" id="PS51883"/>
    </source>
</evidence>
<dbReference type="CDD" id="cd01898">
    <property type="entry name" value="Obg"/>
    <property type="match status" value="1"/>
</dbReference>
<dbReference type="InterPro" id="IPR036726">
    <property type="entry name" value="GTP1_OBG_dom_sf"/>
</dbReference>
<dbReference type="Proteomes" id="UP000772181">
    <property type="component" value="Unassembled WGS sequence"/>
</dbReference>
<dbReference type="InterPro" id="IPR045086">
    <property type="entry name" value="OBG_GTPase"/>
</dbReference>
<dbReference type="HAMAP" id="MF_01454">
    <property type="entry name" value="GTPase_Obg"/>
    <property type="match status" value="1"/>
</dbReference>
<comment type="subunit">
    <text evidence="8">Monomer.</text>
</comment>
<dbReference type="PANTHER" id="PTHR11702:SF31">
    <property type="entry name" value="MITOCHONDRIAL RIBOSOME-ASSOCIATED GTPASE 2"/>
    <property type="match status" value="1"/>
</dbReference>
<dbReference type="InterPro" id="IPR027417">
    <property type="entry name" value="P-loop_NTPase"/>
</dbReference>
<dbReference type="GO" id="GO:0005525">
    <property type="term" value="F:GTP binding"/>
    <property type="evidence" value="ECO:0007669"/>
    <property type="project" value="UniProtKB-UniRule"/>
</dbReference>
<evidence type="ECO:0000256" key="3">
    <source>
        <dbReference type="ARBA" id="ARBA00022723"/>
    </source>
</evidence>
<dbReference type="AlphaFoldDB" id="A0A933GM34"/>
<reference evidence="11" key="1">
    <citation type="submission" date="2020-07" db="EMBL/GenBank/DDBJ databases">
        <title>Huge and variable diversity of episymbiotic CPR bacteria and DPANN archaea in groundwater ecosystems.</title>
        <authorList>
            <person name="He C.Y."/>
            <person name="Keren R."/>
            <person name="Whittaker M."/>
            <person name="Farag I.F."/>
            <person name="Doudna J."/>
            <person name="Cate J.H.D."/>
            <person name="Banfield J.F."/>
        </authorList>
    </citation>
    <scope>NUCLEOTIDE SEQUENCE</scope>
    <source>
        <strain evidence="11">NC_groundwater_1482_Ag_S-0.65um_47_24</strain>
    </source>
</reference>
<evidence type="ECO:0000256" key="1">
    <source>
        <dbReference type="ARBA" id="ARBA00007699"/>
    </source>
</evidence>
<evidence type="ECO:0000256" key="2">
    <source>
        <dbReference type="ARBA" id="ARBA00022490"/>
    </source>
</evidence>
<dbReference type="PROSITE" id="PS51710">
    <property type="entry name" value="G_OBG"/>
    <property type="match status" value="1"/>
</dbReference>